<gene>
    <name evidence="1" type="ORF">L9G74_21395</name>
</gene>
<accession>A0ABT2FRJ7</accession>
<dbReference type="EMBL" id="JAKOGG010000521">
    <property type="protein sequence ID" value="MCS4558978.1"/>
    <property type="molecule type" value="Genomic_DNA"/>
</dbReference>
<keyword evidence="2" id="KW-1185">Reference proteome</keyword>
<comment type="caution">
    <text evidence="1">The sequence shown here is derived from an EMBL/GenBank/DDBJ whole genome shotgun (WGS) entry which is preliminary data.</text>
</comment>
<dbReference type="RefSeq" id="WP_238898821.1">
    <property type="nucleotide sequence ID" value="NZ_JAKOGG010000521.1"/>
</dbReference>
<proteinExistence type="predicted"/>
<organism evidence="1 2">
    <name type="scientific">Shewanella electrica</name>
    <dbReference type="NCBI Taxonomy" id="515560"/>
    <lineage>
        <taxon>Bacteria</taxon>
        <taxon>Pseudomonadati</taxon>
        <taxon>Pseudomonadota</taxon>
        <taxon>Gammaproteobacteria</taxon>
        <taxon>Alteromonadales</taxon>
        <taxon>Shewanellaceae</taxon>
        <taxon>Shewanella</taxon>
    </lineage>
</organism>
<sequence>MKLNQQVALKKGALVPSETDVVLPGGAVMVDLRPRDGDDAQGRMLALAPMLAAGSQSWDLRLVAGADTSAADNR</sequence>
<evidence type="ECO:0000313" key="1">
    <source>
        <dbReference type="EMBL" id="MCS4558978.1"/>
    </source>
</evidence>
<name>A0ABT2FRJ7_9GAMM</name>
<evidence type="ECO:0000313" key="2">
    <source>
        <dbReference type="Proteomes" id="UP001201549"/>
    </source>
</evidence>
<protein>
    <submittedName>
        <fullName evidence="1">Uncharacterized protein</fullName>
    </submittedName>
</protein>
<dbReference type="Proteomes" id="UP001201549">
    <property type="component" value="Unassembled WGS sequence"/>
</dbReference>
<feature type="non-terminal residue" evidence="1">
    <location>
        <position position="74"/>
    </location>
</feature>
<reference evidence="2" key="1">
    <citation type="submission" date="2023-07" db="EMBL/GenBank/DDBJ databases">
        <title>Shewanella mangrovi sp. nov., an acetaldehyde- degrading bacterium isolated from mangrove sediment.</title>
        <authorList>
            <person name="Liu Y."/>
        </authorList>
    </citation>
    <scope>NUCLEOTIDE SEQUENCE [LARGE SCALE GENOMIC DNA]</scope>
    <source>
        <strain evidence="2">C32</strain>
    </source>
</reference>